<reference evidence="14 20" key="4">
    <citation type="submission" date="2017-03" db="EMBL/GenBank/DDBJ databases">
        <authorList>
            <person name="Afonso C.L."/>
            <person name="Miller P.J."/>
            <person name="Scott M.A."/>
            <person name="Spackman E."/>
            <person name="Goraichik I."/>
            <person name="Dimitrov K.M."/>
            <person name="Suarez D.L."/>
            <person name="Swayne D.E."/>
        </authorList>
    </citation>
    <scope>NUCLEOTIDE SEQUENCE [LARGE SCALE GENOMIC DNA]</scope>
    <source>
        <strain evidence="16">8</strain>
        <strain evidence="20">8(6)</strain>
        <strain evidence="14">ATCC 9175</strain>
        <strain evidence="15">CNRZ 920</strain>
    </source>
</reference>
<dbReference type="Proteomes" id="UP000234525">
    <property type="component" value="Unassembled WGS sequence"/>
</dbReference>
<evidence type="ECO:0000256" key="1">
    <source>
        <dbReference type="ARBA" id="ARBA00004496"/>
    </source>
</evidence>
<protein>
    <submittedName>
        <fullName evidence="14">Fur family transcriptional regulator, ferric uptake regulator</fullName>
    </submittedName>
    <submittedName>
        <fullName evidence="12">Transcriptional regulator, FUR family</fullName>
    </submittedName>
    <submittedName>
        <fullName evidence="13">Transcriptional repressor</fullName>
    </submittedName>
</protein>
<dbReference type="GO" id="GO:0045892">
    <property type="term" value="P:negative regulation of DNA-templated transcription"/>
    <property type="evidence" value="ECO:0007669"/>
    <property type="project" value="TreeGrafter"/>
</dbReference>
<dbReference type="InterPro" id="IPR043135">
    <property type="entry name" value="Fur_C"/>
</dbReference>
<dbReference type="RefSeq" id="WP_009883574.1">
    <property type="nucleotide sequence ID" value="NZ_AAGP01000019.1"/>
</dbReference>
<dbReference type="Gene3D" id="3.30.1490.190">
    <property type="match status" value="1"/>
</dbReference>
<dbReference type="Proteomes" id="UP000094793">
    <property type="component" value="Chromosome"/>
</dbReference>
<keyword evidence="6 11" id="KW-0862">Zinc</keyword>
<organism evidence="12 17">
    <name type="scientific">Brevibacterium aurantiacum</name>
    <dbReference type="NCBI Taxonomy" id="273384"/>
    <lineage>
        <taxon>Bacteria</taxon>
        <taxon>Bacillati</taxon>
        <taxon>Actinomycetota</taxon>
        <taxon>Actinomycetes</taxon>
        <taxon>Micrococcales</taxon>
        <taxon>Brevibacteriaceae</taxon>
        <taxon>Brevibacterium</taxon>
    </lineage>
</organism>
<dbReference type="InterPro" id="IPR036390">
    <property type="entry name" value="WH_DNA-bd_sf"/>
</dbReference>
<dbReference type="EMBL" id="FXZB01000018">
    <property type="protein sequence ID" value="SMX89162.1"/>
    <property type="molecule type" value="Genomic_DNA"/>
</dbReference>
<dbReference type="eggNOG" id="COG0735">
    <property type="taxonomic scope" value="Bacteria"/>
</dbReference>
<dbReference type="InterPro" id="IPR002481">
    <property type="entry name" value="FUR"/>
</dbReference>
<evidence type="ECO:0000313" key="12">
    <source>
        <dbReference type="EMBL" id="AOP52931.1"/>
    </source>
</evidence>
<dbReference type="GO" id="GO:1900376">
    <property type="term" value="P:regulation of secondary metabolite biosynthetic process"/>
    <property type="evidence" value="ECO:0007669"/>
    <property type="project" value="TreeGrafter"/>
</dbReference>
<dbReference type="Proteomes" id="UP000234300">
    <property type="component" value="Unassembled WGS sequence"/>
</dbReference>
<evidence type="ECO:0000313" key="13">
    <source>
        <dbReference type="EMBL" id="PCC49093.1"/>
    </source>
</evidence>
<comment type="cofactor">
    <cofactor evidence="11">
        <name>Zn(2+)</name>
        <dbReference type="ChEBI" id="CHEBI:29105"/>
    </cofactor>
    <text evidence="11">Binds 1 zinc ion per subunit.</text>
</comment>
<reference evidence="17" key="2">
    <citation type="submission" date="2016-09" db="EMBL/GenBank/DDBJ databases">
        <title>Complete Genome Sequence of Brevibacterium linens SMQ-1335.</title>
        <authorList>
            <person name="de Melo A.G."/>
            <person name="Labrie S.J."/>
            <person name="Dumaresq J."/>
            <person name="Roberts R.J."/>
            <person name="Tremblay D.M."/>
            <person name="Moineau S."/>
        </authorList>
    </citation>
    <scope>NUCLEOTIDE SEQUENCE [LARGE SCALE GENOMIC DNA]</scope>
    <source>
        <strain evidence="17">SMQ-1335</strain>
    </source>
</reference>
<keyword evidence="10" id="KW-0804">Transcription</keyword>
<dbReference type="Proteomes" id="UP000234289">
    <property type="component" value="Unassembled WGS sequence"/>
</dbReference>
<keyword evidence="7" id="KW-0408">Iron</keyword>
<evidence type="ECO:0000256" key="4">
    <source>
        <dbReference type="ARBA" id="ARBA00022491"/>
    </source>
</evidence>
<dbReference type="PANTHER" id="PTHR33202">
    <property type="entry name" value="ZINC UPTAKE REGULATION PROTEIN"/>
    <property type="match status" value="1"/>
</dbReference>
<evidence type="ECO:0000256" key="10">
    <source>
        <dbReference type="ARBA" id="ARBA00023163"/>
    </source>
</evidence>
<dbReference type="GO" id="GO:0005737">
    <property type="term" value="C:cytoplasm"/>
    <property type="evidence" value="ECO:0007669"/>
    <property type="project" value="UniProtKB-SubCell"/>
</dbReference>
<proteinExistence type="inferred from homology"/>
<evidence type="ECO:0000313" key="20">
    <source>
        <dbReference type="Proteomes" id="UP000234300"/>
    </source>
</evidence>
<dbReference type="EMBL" id="NRGO01000017">
    <property type="protein sequence ID" value="PCC49093.1"/>
    <property type="molecule type" value="Genomic_DNA"/>
</dbReference>
<keyword evidence="4" id="KW-0678">Repressor</keyword>
<dbReference type="InterPro" id="IPR036388">
    <property type="entry name" value="WH-like_DNA-bd_sf"/>
</dbReference>
<dbReference type="EMBL" id="FXZI01000015">
    <property type="protein sequence ID" value="SMY03511.1"/>
    <property type="molecule type" value="Genomic_DNA"/>
</dbReference>
<evidence type="ECO:0000256" key="9">
    <source>
        <dbReference type="ARBA" id="ARBA00023125"/>
    </source>
</evidence>
<dbReference type="GO" id="GO:0003700">
    <property type="term" value="F:DNA-binding transcription factor activity"/>
    <property type="evidence" value="ECO:0007669"/>
    <property type="project" value="InterPro"/>
</dbReference>
<evidence type="ECO:0000313" key="19">
    <source>
        <dbReference type="Proteomes" id="UP000234289"/>
    </source>
</evidence>
<dbReference type="GeneID" id="60905570"/>
<feature type="binding site" evidence="11">
    <location>
        <position position="139"/>
    </location>
    <ligand>
        <name>Zn(2+)</name>
        <dbReference type="ChEBI" id="CHEBI:29105"/>
    </ligand>
</feature>
<accession>A0A2A3ZC40</accession>
<evidence type="ECO:0000256" key="7">
    <source>
        <dbReference type="ARBA" id="ARBA00023004"/>
    </source>
</evidence>
<dbReference type="Proteomes" id="UP000217720">
    <property type="component" value="Unassembled WGS sequence"/>
</dbReference>
<evidence type="ECO:0000256" key="2">
    <source>
        <dbReference type="ARBA" id="ARBA00007957"/>
    </source>
</evidence>
<dbReference type="PANTHER" id="PTHR33202:SF18">
    <property type="entry name" value="TRANSCRIPTIONAL REGULATOR FURA"/>
    <property type="match status" value="1"/>
</dbReference>
<name>A0A1D7W1N6_BREAU</name>
<keyword evidence="9" id="KW-0238">DNA-binding</keyword>
<reference evidence="12" key="1">
    <citation type="submission" date="2016-09" db="EMBL/GenBank/DDBJ databases">
        <title>Complete Genome Sequence of Brevibacterium aurantiacum SMQ-1335.</title>
        <authorList>
            <person name="de Melo A.G."/>
            <person name="Labrie S.J."/>
            <person name="Dumaresq J."/>
            <person name="Roberts R.J."/>
            <person name="Tremblay D.M."/>
            <person name="Moineau S."/>
        </authorList>
    </citation>
    <scope>NUCLEOTIDE SEQUENCE</scope>
    <source>
        <strain evidence="12">SMQ-1335</strain>
    </source>
</reference>
<keyword evidence="21" id="KW-1185">Reference proteome</keyword>
<keyword evidence="8" id="KW-0805">Transcription regulation</keyword>
<evidence type="ECO:0000256" key="3">
    <source>
        <dbReference type="ARBA" id="ARBA00022490"/>
    </source>
</evidence>
<evidence type="ECO:0000313" key="16">
    <source>
        <dbReference type="EMBL" id="SMY03511.1"/>
    </source>
</evidence>
<reference evidence="13 18" key="3">
    <citation type="journal article" date="2017" name="Elife">
        <title>Extensive horizontal gene transfer in cheese-associated bacteria.</title>
        <authorList>
            <person name="Bonham K.S."/>
            <person name="Wolfe B.E."/>
            <person name="Dutton R.J."/>
        </authorList>
    </citation>
    <scope>NUCLEOTIDE SEQUENCE [LARGE SCALE GENOMIC DNA]</scope>
    <source>
        <strain evidence="13 18">900_6</strain>
    </source>
</reference>
<evidence type="ECO:0000256" key="11">
    <source>
        <dbReference type="PIRSR" id="PIRSR602481-1"/>
    </source>
</evidence>
<dbReference type="AlphaFoldDB" id="A0A1D7W1N6"/>
<accession>A0A1D7W1N6</accession>
<feature type="binding site" evidence="11">
    <location>
        <position position="99"/>
    </location>
    <ligand>
        <name>Zn(2+)</name>
        <dbReference type="ChEBI" id="CHEBI:29105"/>
    </ligand>
</feature>
<dbReference type="CDD" id="cd07153">
    <property type="entry name" value="Fur_like"/>
    <property type="match status" value="1"/>
</dbReference>
<evidence type="ECO:0000256" key="6">
    <source>
        <dbReference type="ARBA" id="ARBA00022833"/>
    </source>
</evidence>
<evidence type="ECO:0000256" key="8">
    <source>
        <dbReference type="ARBA" id="ARBA00023015"/>
    </source>
</evidence>
<dbReference type="Gene3D" id="1.10.10.10">
    <property type="entry name" value="Winged helix-like DNA-binding domain superfamily/Winged helix DNA-binding domain"/>
    <property type="match status" value="1"/>
</dbReference>
<dbReference type="EMBL" id="CP017150">
    <property type="protein sequence ID" value="AOP52931.1"/>
    <property type="molecule type" value="Genomic_DNA"/>
</dbReference>
<gene>
    <name evidence="14" type="ORF">BAUR9175_02643</name>
    <name evidence="15" type="ORF">BAUR920_02424</name>
    <name evidence="16" type="ORF">BAURA86_03383</name>
    <name evidence="12" type="ORF">BLSMQ_1221</name>
    <name evidence="13" type="ORF">CIK62_15085</name>
</gene>
<dbReference type="EMBL" id="FXZG01000014">
    <property type="protein sequence ID" value="SMX90263.1"/>
    <property type="molecule type" value="Genomic_DNA"/>
</dbReference>
<dbReference type="Pfam" id="PF01475">
    <property type="entry name" value="FUR"/>
    <property type="match status" value="1"/>
</dbReference>
<dbReference type="GO" id="GO:0000976">
    <property type="term" value="F:transcription cis-regulatory region binding"/>
    <property type="evidence" value="ECO:0007669"/>
    <property type="project" value="TreeGrafter"/>
</dbReference>
<evidence type="ECO:0000313" key="17">
    <source>
        <dbReference type="Proteomes" id="UP000094793"/>
    </source>
</evidence>
<evidence type="ECO:0000313" key="14">
    <source>
        <dbReference type="EMBL" id="SMX89162.1"/>
    </source>
</evidence>
<keyword evidence="5 11" id="KW-0479">Metal-binding</keyword>
<reference evidence="19 21" key="5">
    <citation type="submission" date="2017-03" db="EMBL/GenBank/DDBJ databases">
        <authorList>
            <person name="Monnet C."/>
        </authorList>
    </citation>
    <scope>NUCLEOTIDE SEQUENCE [LARGE SCALE GENOMIC DNA]</scope>
    <source>
        <strain evidence="21">ATCC 9175</strain>
        <strain evidence="19">CNRZ 920</strain>
    </source>
</reference>
<dbReference type="GO" id="GO:0008270">
    <property type="term" value="F:zinc ion binding"/>
    <property type="evidence" value="ECO:0007669"/>
    <property type="project" value="TreeGrafter"/>
</dbReference>
<dbReference type="SUPFAM" id="SSF46785">
    <property type="entry name" value="Winged helix' DNA-binding domain"/>
    <property type="match status" value="1"/>
</dbReference>
<evidence type="ECO:0000313" key="21">
    <source>
        <dbReference type="Proteomes" id="UP000234525"/>
    </source>
</evidence>
<dbReference type="PATRIC" id="fig|1703.10.peg.1256"/>
<evidence type="ECO:0000256" key="5">
    <source>
        <dbReference type="ARBA" id="ARBA00022723"/>
    </source>
</evidence>
<feature type="binding site" evidence="11">
    <location>
        <position position="142"/>
    </location>
    <ligand>
        <name>Zn(2+)</name>
        <dbReference type="ChEBI" id="CHEBI:29105"/>
    </ligand>
</feature>
<evidence type="ECO:0000313" key="15">
    <source>
        <dbReference type="EMBL" id="SMX90263.1"/>
    </source>
</evidence>
<evidence type="ECO:0000313" key="18">
    <source>
        <dbReference type="Proteomes" id="UP000217720"/>
    </source>
</evidence>
<accession>A0A2H1JQ17</accession>
<comment type="similarity">
    <text evidence="2">Belongs to the Fur family.</text>
</comment>
<keyword evidence="3" id="KW-0963">Cytoplasm</keyword>
<comment type="subcellular location">
    <subcellularLocation>
        <location evidence="1">Cytoplasm</location>
    </subcellularLocation>
</comment>
<dbReference type="KEGG" id="blin:BLSMQ_1221"/>
<sequence length="162" mass="17304">MAEKKHGHESEPTAALRNSSLRVTKQRVAVLEAVCEHQHADTDTVIRAVREQLPEVSHQAVYDSLHTLTEVGLVRCIQPSGSVARYERRIGDNHHHLVCRSCNLIVDVDCTVGQAPCLTPSHDAGFVIEQAEVTFWGLCPDCNASPSGSASPAGASGATSAA</sequence>
<feature type="binding site" evidence="11">
    <location>
        <position position="102"/>
    </location>
    <ligand>
        <name>Zn(2+)</name>
        <dbReference type="ChEBI" id="CHEBI:29105"/>
    </ligand>
</feature>